<reference evidence="1" key="1">
    <citation type="submission" date="2021-06" db="EMBL/GenBank/DDBJ databases">
        <authorList>
            <person name="Kallberg Y."/>
            <person name="Tangrot J."/>
            <person name="Rosling A."/>
        </authorList>
    </citation>
    <scope>NUCLEOTIDE SEQUENCE</scope>
    <source>
        <strain evidence="1">CL356</strain>
    </source>
</reference>
<evidence type="ECO:0000313" key="1">
    <source>
        <dbReference type="EMBL" id="CAG8448016.1"/>
    </source>
</evidence>
<keyword evidence="2" id="KW-1185">Reference proteome</keyword>
<comment type="caution">
    <text evidence="1">The sequence shown here is derived from an EMBL/GenBank/DDBJ whole genome shotgun (WGS) entry which is preliminary data.</text>
</comment>
<organism evidence="1 2">
    <name type="scientific">Acaulospora colombiana</name>
    <dbReference type="NCBI Taxonomy" id="27376"/>
    <lineage>
        <taxon>Eukaryota</taxon>
        <taxon>Fungi</taxon>
        <taxon>Fungi incertae sedis</taxon>
        <taxon>Mucoromycota</taxon>
        <taxon>Glomeromycotina</taxon>
        <taxon>Glomeromycetes</taxon>
        <taxon>Diversisporales</taxon>
        <taxon>Acaulosporaceae</taxon>
        <taxon>Acaulospora</taxon>
    </lineage>
</organism>
<gene>
    <name evidence="1" type="ORF">ACOLOM_LOCUS625</name>
</gene>
<accession>A0ACA9K2M9</accession>
<protein>
    <submittedName>
        <fullName evidence="1">11235_t:CDS:1</fullName>
    </submittedName>
</protein>
<evidence type="ECO:0000313" key="2">
    <source>
        <dbReference type="Proteomes" id="UP000789525"/>
    </source>
</evidence>
<dbReference type="Proteomes" id="UP000789525">
    <property type="component" value="Unassembled WGS sequence"/>
</dbReference>
<name>A0ACA9K2M9_9GLOM</name>
<sequence length="349" mass="38694">MGKETRIAPKDKVAIIGSGNWGSVVAKIAGHNVKRSSTFHHEVRLWVFEEFVEGRKLTEIINERHENVKYLPGHRIPENVVAFSNLLDATRDATSLIFVLPHQFVENVCSQLKGHINPNAKAISLVKGFNTTDSGIQPISHLIREHLQLPVCTLSGANIANEIAEEKFSETTIGYESQGDGKLFKELLETPYFRVGLVNDVVGVELCGALKNVIAIGAGIVDGLKMGDNTKAAIIRIGVLEMRSFIKRFYEGIKDETFFHSCGLADVITSCYGGRNRRVAEAHVVTGKSFEVLEKELLNGQKLQGTLTAKELNRVIAHDGLENEFKLFTAIYRVIVEGLPPQKIFEYIL</sequence>
<proteinExistence type="predicted"/>
<dbReference type="EMBL" id="CAJVPT010000640">
    <property type="protein sequence ID" value="CAG8448016.1"/>
    <property type="molecule type" value="Genomic_DNA"/>
</dbReference>